<sequence>MTLSHRSLLLDKACLPNLPWGNYLLMVYVEWCFKTWSFAVAVNPTGYSACLHHFLITYIASIEFTVPNLVTLIPRAYSKTTSAPRVLLL</sequence>
<gene>
    <name evidence="1" type="ORF">BDV35DRAFT_374716</name>
</gene>
<dbReference type="AlphaFoldDB" id="A0A5N6GFB9"/>
<dbReference type="Proteomes" id="UP000325434">
    <property type="component" value="Unassembled WGS sequence"/>
</dbReference>
<name>A0A5N6GFB9_ASPFL</name>
<evidence type="ECO:0000313" key="1">
    <source>
        <dbReference type="EMBL" id="KAB8240064.1"/>
    </source>
</evidence>
<proteinExistence type="predicted"/>
<reference evidence="1" key="1">
    <citation type="submission" date="2019-04" db="EMBL/GenBank/DDBJ databases">
        <title>Friends and foes A comparative genomics study of 23 Aspergillus species from section Flavi.</title>
        <authorList>
            <consortium name="DOE Joint Genome Institute"/>
            <person name="Kjaerbolling I."/>
            <person name="Vesth T."/>
            <person name="Frisvad J.C."/>
            <person name="Nybo J.L."/>
            <person name="Theobald S."/>
            <person name="Kildgaard S."/>
            <person name="Isbrandt T."/>
            <person name="Kuo A."/>
            <person name="Sato A."/>
            <person name="Lyhne E.K."/>
            <person name="Kogle M.E."/>
            <person name="Wiebenga A."/>
            <person name="Kun R.S."/>
            <person name="Lubbers R.J."/>
            <person name="Makela M.R."/>
            <person name="Barry K."/>
            <person name="Chovatia M."/>
            <person name="Clum A."/>
            <person name="Daum C."/>
            <person name="Haridas S."/>
            <person name="He G."/>
            <person name="LaButti K."/>
            <person name="Lipzen A."/>
            <person name="Mondo S."/>
            <person name="Riley R."/>
            <person name="Salamov A."/>
            <person name="Simmons B.A."/>
            <person name="Magnuson J.K."/>
            <person name="Henrissat B."/>
            <person name="Mortensen U.H."/>
            <person name="Larsen T.O."/>
            <person name="Devries R.P."/>
            <person name="Grigoriev I.V."/>
            <person name="Machida M."/>
            <person name="Baker S.E."/>
            <person name="Andersen M.R."/>
        </authorList>
    </citation>
    <scope>NUCLEOTIDE SEQUENCE [LARGE SCALE GENOMIC DNA]</scope>
    <source>
        <strain evidence="1">CBS 121.62</strain>
    </source>
</reference>
<accession>A0A5N6GFB9</accession>
<organism evidence="1">
    <name type="scientific">Aspergillus flavus</name>
    <dbReference type="NCBI Taxonomy" id="5059"/>
    <lineage>
        <taxon>Eukaryota</taxon>
        <taxon>Fungi</taxon>
        <taxon>Dikarya</taxon>
        <taxon>Ascomycota</taxon>
        <taxon>Pezizomycotina</taxon>
        <taxon>Eurotiomycetes</taxon>
        <taxon>Eurotiomycetidae</taxon>
        <taxon>Eurotiales</taxon>
        <taxon>Aspergillaceae</taxon>
        <taxon>Aspergillus</taxon>
        <taxon>Aspergillus subgen. Circumdati</taxon>
    </lineage>
</organism>
<dbReference type="EMBL" id="ML734787">
    <property type="protein sequence ID" value="KAB8240064.1"/>
    <property type="molecule type" value="Genomic_DNA"/>
</dbReference>
<protein>
    <submittedName>
        <fullName evidence="1">Uncharacterized protein</fullName>
    </submittedName>
</protein>